<evidence type="ECO:0000259" key="3">
    <source>
        <dbReference type="PROSITE" id="PS50977"/>
    </source>
</evidence>
<dbReference type="Proteomes" id="UP000374630">
    <property type="component" value="Unassembled WGS sequence"/>
</dbReference>
<evidence type="ECO:0000256" key="1">
    <source>
        <dbReference type="ARBA" id="ARBA00023125"/>
    </source>
</evidence>
<dbReference type="GO" id="GO:0003677">
    <property type="term" value="F:DNA binding"/>
    <property type="evidence" value="ECO:0007669"/>
    <property type="project" value="UniProtKB-UniRule"/>
</dbReference>
<sequence length="212" mass="24417">MANKQPEVTARTRARLRHAFWELYAVKPIEKISVREITERAGYNRATFYLHYQSVYDLLHQIEDELLSHRRHLFEGLEHTDPTAIPSTHLPNREELERQIQAFVAVTKRDAPYLAVLLGPHGDAEFLERIKNVDVRLIAMYAGVPATAAPTATTREYVREFYVSGLLAVMRKWLADPNAMPIEQFVRFLIEAFFPALRDARQGTYRPPAESA</sequence>
<dbReference type="InterPro" id="IPR050624">
    <property type="entry name" value="HTH-type_Tx_Regulator"/>
</dbReference>
<reference evidence="6 7" key="1">
    <citation type="journal article" date="2019" name="Syst. Appl. Microbiol.">
        <title>Characterization of Bifidobacterium species in feaces of the Egyptian fruit bat: Description of B. vespertilionis sp. nov. and B. rousetti sp. nov.</title>
        <authorList>
            <person name="Modesto M."/>
            <person name="Satti M."/>
            <person name="Watanabe K."/>
            <person name="Puglisi E."/>
            <person name="Morelli L."/>
            <person name="Huang C.-H."/>
            <person name="Liou J.-S."/>
            <person name="Miyashita M."/>
            <person name="Tamura T."/>
            <person name="Saito S."/>
            <person name="Mori K."/>
            <person name="Huang L."/>
            <person name="Sciavilla P."/>
            <person name="Sandri C."/>
            <person name="Spiezio C."/>
            <person name="Vitali F."/>
            <person name="Cavalieri D."/>
            <person name="Perpetuini G."/>
            <person name="Tofalo R."/>
            <person name="Bonetti A."/>
            <person name="Arita M."/>
            <person name="Mattarelli P."/>
        </authorList>
    </citation>
    <scope>NUCLEOTIDE SEQUENCE [LARGE SCALE GENOMIC DNA]</scope>
    <source>
        <strain evidence="4 7">RST16</strain>
        <strain evidence="5 6">RST8</strain>
    </source>
</reference>
<dbReference type="Proteomes" id="UP000345527">
    <property type="component" value="Unassembled WGS sequence"/>
</dbReference>
<dbReference type="PANTHER" id="PTHR43479">
    <property type="entry name" value="ACREF/ENVCD OPERON REPRESSOR-RELATED"/>
    <property type="match status" value="1"/>
</dbReference>
<dbReference type="InterPro" id="IPR001647">
    <property type="entry name" value="HTH_TetR"/>
</dbReference>
<keyword evidence="1 2" id="KW-0238">DNA-binding</keyword>
<dbReference type="PROSITE" id="PS50977">
    <property type="entry name" value="HTH_TETR_2"/>
    <property type="match status" value="1"/>
</dbReference>
<dbReference type="EMBL" id="RZNZ01000003">
    <property type="protein sequence ID" value="KAA8821686.1"/>
    <property type="molecule type" value="Genomic_DNA"/>
</dbReference>
<dbReference type="RefSeq" id="WP_150353088.1">
    <property type="nucleotide sequence ID" value="NZ_RZNZ01000003.1"/>
</dbReference>
<comment type="caution">
    <text evidence="5">The sequence shown here is derived from an EMBL/GenBank/DDBJ whole genome shotgun (WGS) entry which is preliminary data.</text>
</comment>
<gene>
    <name evidence="5" type="ORF">EM848_00715</name>
    <name evidence="4" type="ORF">EMO90_03420</name>
</gene>
<protein>
    <submittedName>
        <fullName evidence="5">TetR/AcrR family transcriptional regulator</fullName>
    </submittedName>
</protein>
<dbReference type="OrthoDB" id="3193022at2"/>
<dbReference type="InterPro" id="IPR009057">
    <property type="entry name" value="Homeodomain-like_sf"/>
</dbReference>
<evidence type="ECO:0000313" key="5">
    <source>
        <dbReference type="EMBL" id="KAA8824766.1"/>
    </source>
</evidence>
<evidence type="ECO:0000313" key="7">
    <source>
        <dbReference type="Proteomes" id="UP000374630"/>
    </source>
</evidence>
<evidence type="ECO:0000313" key="6">
    <source>
        <dbReference type="Proteomes" id="UP000345527"/>
    </source>
</evidence>
<name>A0A5J5DXW5_9BIFI</name>
<dbReference type="PANTHER" id="PTHR43479:SF11">
    <property type="entry name" value="ACREF_ENVCD OPERON REPRESSOR-RELATED"/>
    <property type="match status" value="1"/>
</dbReference>
<dbReference type="AlphaFoldDB" id="A0A5J5DXW5"/>
<dbReference type="Pfam" id="PF14278">
    <property type="entry name" value="TetR_C_8"/>
    <property type="match status" value="1"/>
</dbReference>
<accession>A0A5J5DXW5</accession>
<organism evidence="5 6">
    <name type="scientific">Bifidobacterium vespertilionis</name>
    <dbReference type="NCBI Taxonomy" id="2562524"/>
    <lineage>
        <taxon>Bacteria</taxon>
        <taxon>Bacillati</taxon>
        <taxon>Actinomycetota</taxon>
        <taxon>Actinomycetes</taxon>
        <taxon>Bifidobacteriales</taxon>
        <taxon>Bifidobacteriaceae</taxon>
        <taxon>Bifidobacterium</taxon>
    </lineage>
</organism>
<evidence type="ECO:0000256" key="2">
    <source>
        <dbReference type="PROSITE-ProRule" id="PRU00335"/>
    </source>
</evidence>
<proteinExistence type="predicted"/>
<keyword evidence="7" id="KW-1185">Reference proteome</keyword>
<dbReference type="EMBL" id="RZOA01000001">
    <property type="protein sequence ID" value="KAA8824766.1"/>
    <property type="molecule type" value="Genomic_DNA"/>
</dbReference>
<dbReference type="InterPro" id="IPR039532">
    <property type="entry name" value="TetR_C_Firmicutes"/>
</dbReference>
<dbReference type="SUPFAM" id="SSF46689">
    <property type="entry name" value="Homeodomain-like"/>
    <property type="match status" value="1"/>
</dbReference>
<evidence type="ECO:0000313" key="4">
    <source>
        <dbReference type="EMBL" id="KAA8821686.1"/>
    </source>
</evidence>
<feature type="DNA-binding region" description="H-T-H motif" evidence="2">
    <location>
        <begin position="33"/>
        <end position="52"/>
    </location>
</feature>
<dbReference type="Gene3D" id="1.10.357.10">
    <property type="entry name" value="Tetracycline Repressor, domain 2"/>
    <property type="match status" value="1"/>
</dbReference>
<dbReference type="Pfam" id="PF00440">
    <property type="entry name" value="TetR_N"/>
    <property type="match status" value="1"/>
</dbReference>
<feature type="domain" description="HTH tetR-type" evidence="3">
    <location>
        <begin position="10"/>
        <end position="70"/>
    </location>
</feature>